<dbReference type="KEGG" id="gba:J421_0721"/>
<organism evidence="2 3">
    <name type="scientific">Gemmatirosa kalamazoonensis</name>
    <dbReference type="NCBI Taxonomy" id="861299"/>
    <lineage>
        <taxon>Bacteria</taxon>
        <taxon>Pseudomonadati</taxon>
        <taxon>Gemmatimonadota</taxon>
        <taxon>Gemmatimonadia</taxon>
        <taxon>Gemmatimonadales</taxon>
        <taxon>Gemmatimonadaceae</taxon>
        <taxon>Gemmatirosa</taxon>
    </lineage>
</organism>
<keyword evidence="3" id="KW-1185">Reference proteome</keyword>
<evidence type="ECO:0000256" key="1">
    <source>
        <dbReference type="SAM" id="MobiDB-lite"/>
    </source>
</evidence>
<gene>
    <name evidence="2" type="ORF">J421_0721</name>
</gene>
<feature type="compositionally biased region" description="Basic and acidic residues" evidence="1">
    <location>
        <begin position="1"/>
        <end position="17"/>
    </location>
</feature>
<dbReference type="InParanoid" id="W0RFU9"/>
<sequence length="63" mass="6208">MARARGRGDEHAPRRDGPAGAGAGASLGARDPHGHATGQQSGGKRPAVKTGAAKKAPKKGEKG</sequence>
<feature type="region of interest" description="Disordered" evidence="1">
    <location>
        <begin position="1"/>
        <end position="63"/>
    </location>
</feature>
<dbReference type="AlphaFoldDB" id="W0RFU9"/>
<accession>W0RFU9</accession>
<reference evidence="2 3" key="1">
    <citation type="journal article" date="2014" name="Genome Announc.">
        <title>Genome Sequence and Methylome of Soil Bacterium Gemmatirosa kalamazoonensis KBS708T, a Member of the Rarely Cultivated Gemmatimonadetes Phylum.</title>
        <authorList>
            <person name="Debruyn J.M."/>
            <person name="Radosevich M."/>
            <person name="Wommack K.E."/>
            <person name="Polson S.W."/>
            <person name="Hauser L.J."/>
            <person name="Fawaz M.N."/>
            <person name="Korlach J."/>
            <person name="Tsai Y.C."/>
        </authorList>
    </citation>
    <scope>NUCLEOTIDE SEQUENCE [LARGE SCALE GENOMIC DNA]</scope>
    <source>
        <strain evidence="2 3">KBS708</strain>
    </source>
</reference>
<dbReference type="Proteomes" id="UP000019151">
    <property type="component" value="Chromosome"/>
</dbReference>
<dbReference type="RefSeq" id="WP_025409803.1">
    <property type="nucleotide sequence ID" value="NZ_CP007128.1"/>
</dbReference>
<dbReference type="HOGENOM" id="CLU_2879440_0_0_0"/>
<evidence type="ECO:0000313" key="3">
    <source>
        <dbReference type="Proteomes" id="UP000019151"/>
    </source>
</evidence>
<dbReference type="EMBL" id="CP007128">
    <property type="protein sequence ID" value="AHG88258.1"/>
    <property type="molecule type" value="Genomic_DNA"/>
</dbReference>
<protein>
    <submittedName>
        <fullName evidence="2">Uncharacterized protein</fullName>
    </submittedName>
</protein>
<evidence type="ECO:0000313" key="2">
    <source>
        <dbReference type="EMBL" id="AHG88258.1"/>
    </source>
</evidence>
<name>W0RFU9_9BACT</name>
<proteinExistence type="predicted"/>